<keyword evidence="3" id="KW-1185">Reference proteome</keyword>
<evidence type="ECO:0000313" key="3">
    <source>
        <dbReference type="Proteomes" id="UP001177670"/>
    </source>
</evidence>
<evidence type="ECO:0000256" key="1">
    <source>
        <dbReference type="SAM" id="MobiDB-lite"/>
    </source>
</evidence>
<name>A0AA40G7B5_9HYME</name>
<comment type="caution">
    <text evidence="2">The sequence shown here is derived from an EMBL/GenBank/DDBJ whole genome shotgun (WGS) entry which is preliminary data.</text>
</comment>
<organism evidence="2 3">
    <name type="scientific">Melipona bicolor</name>
    <dbReference type="NCBI Taxonomy" id="60889"/>
    <lineage>
        <taxon>Eukaryota</taxon>
        <taxon>Metazoa</taxon>
        <taxon>Ecdysozoa</taxon>
        <taxon>Arthropoda</taxon>
        <taxon>Hexapoda</taxon>
        <taxon>Insecta</taxon>
        <taxon>Pterygota</taxon>
        <taxon>Neoptera</taxon>
        <taxon>Endopterygota</taxon>
        <taxon>Hymenoptera</taxon>
        <taxon>Apocrita</taxon>
        <taxon>Aculeata</taxon>
        <taxon>Apoidea</taxon>
        <taxon>Anthophila</taxon>
        <taxon>Apidae</taxon>
        <taxon>Melipona</taxon>
    </lineage>
</organism>
<feature type="compositionally biased region" description="Polar residues" evidence="1">
    <location>
        <begin position="1"/>
        <end position="10"/>
    </location>
</feature>
<feature type="compositionally biased region" description="Basic and acidic residues" evidence="1">
    <location>
        <begin position="14"/>
        <end position="24"/>
    </location>
</feature>
<accession>A0AA40G7B5</accession>
<gene>
    <name evidence="2" type="ORF">K0M31_015909</name>
</gene>
<dbReference type="AlphaFoldDB" id="A0AA40G7B5"/>
<feature type="region of interest" description="Disordered" evidence="1">
    <location>
        <begin position="1"/>
        <end position="27"/>
    </location>
</feature>
<proteinExistence type="predicted"/>
<dbReference type="EMBL" id="JAHYIQ010000005">
    <property type="protein sequence ID" value="KAK1131749.1"/>
    <property type="molecule type" value="Genomic_DNA"/>
</dbReference>
<evidence type="ECO:0000313" key="2">
    <source>
        <dbReference type="EMBL" id="KAK1131749.1"/>
    </source>
</evidence>
<protein>
    <submittedName>
        <fullName evidence="2">Uncharacterized protein</fullName>
    </submittedName>
</protein>
<reference evidence="2" key="1">
    <citation type="submission" date="2021-10" db="EMBL/GenBank/DDBJ databases">
        <title>Melipona bicolor Genome sequencing and assembly.</title>
        <authorList>
            <person name="Araujo N.S."/>
            <person name="Arias M.C."/>
        </authorList>
    </citation>
    <scope>NUCLEOTIDE SEQUENCE</scope>
    <source>
        <strain evidence="2">USP_2M_L1-L4_2017</strain>
        <tissue evidence="2">Whole body</tissue>
    </source>
</reference>
<dbReference type="Proteomes" id="UP001177670">
    <property type="component" value="Unassembled WGS sequence"/>
</dbReference>
<sequence length="183" mass="20331">MSVQISSGSPVQREAPDVGGKKANDNQTQIRKALRGLAATATTTGQKNFPPVGPVGRMGEKRIKKWLGQIVRNHGHSSSVIPRDRKEKSWVGQTLRWASPRGRILSDNSKLVKFQAARRVGPRENSTGGKYSPLRTRRGISAMSTGDIPKYSHTSRYSSPTQLRDIYRSSIHRRNCERLSIPS</sequence>